<sequence>MSTSTNGMSLCTDSPAAASSSNQYNMYRYMYNSPRRPEGVHQLLWHKVEMLLVYTWVLIQTLFLIAGLAVLHFSTFSVMMCYLINGVVKGRREFLPQK</sequence>
<accession>A0AAD8AQS1</accession>
<keyword evidence="1" id="KW-0812">Transmembrane</keyword>
<reference evidence="2" key="2">
    <citation type="submission" date="2023-04" db="EMBL/GenBank/DDBJ databases">
        <authorList>
            <person name="Bu L."/>
            <person name="Lu L."/>
            <person name="Laidemitt M.R."/>
            <person name="Zhang S.M."/>
            <person name="Mutuku M."/>
            <person name="Mkoji G."/>
            <person name="Steinauer M."/>
            <person name="Loker E.S."/>
        </authorList>
    </citation>
    <scope>NUCLEOTIDE SEQUENCE</scope>
    <source>
        <strain evidence="2">KasaAsao</strain>
        <tissue evidence="2">Whole Snail</tissue>
    </source>
</reference>
<name>A0AAD8AQS1_BIOPF</name>
<evidence type="ECO:0000313" key="2">
    <source>
        <dbReference type="EMBL" id="KAK0040666.1"/>
    </source>
</evidence>
<proteinExistence type="predicted"/>
<protein>
    <submittedName>
        <fullName evidence="2">Uncharacterized protein</fullName>
    </submittedName>
</protein>
<dbReference type="Proteomes" id="UP001233172">
    <property type="component" value="Unassembled WGS sequence"/>
</dbReference>
<reference evidence="2" key="1">
    <citation type="journal article" date="2023" name="PLoS Negl. Trop. Dis.">
        <title>A genome sequence for Biomphalaria pfeifferi, the major vector snail for the human-infecting parasite Schistosoma mansoni.</title>
        <authorList>
            <person name="Bu L."/>
            <person name="Lu L."/>
            <person name="Laidemitt M.R."/>
            <person name="Zhang S.M."/>
            <person name="Mutuku M."/>
            <person name="Mkoji G."/>
            <person name="Steinauer M."/>
            <person name="Loker E.S."/>
        </authorList>
    </citation>
    <scope>NUCLEOTIDE SEQUENCE</scope>
    <source>
        <strain evidence="2">KasaAsao</strain>
    </source>
</reference>
<keyword evidence="3" id="KW-1185">Reference proteome</keyword>
<keyword evidence="1" id="KW-0472">Membrane</keyword>
<gene>
    <name evidence="2" type="ORF">Bpfe_029904</name>
</gene>
<feature type="transmembrane region" description="Helical" evidence="1">
    <location>
        <begin position="53"/>
        <end position="84"/>
    </location>
</feature>
<comment type="caution">
    <text evidence="2">The sequence shown here is derived from an EMBL/GenBank/DDBJ whole genome shotgun (WGS) entry which is preliminary data.</text>
</comment>
<evidence type="ECO:0000313" key="3">
    <source>
        <dbReference type="Proteomes" id="UP001233172"/>
    </source>
</evidence>
<dbReference type="EMBL" id="JASAOG010000312">
    <property type="protein sequence ID" value="KAK0040666.1"/>
    <property type="molecule type" value="Genomic_DNA"/>
</dbReference>
<organism evidence="2 3">
    <name type="scientific">Biomphalaria pfeifferi</name>
    <name type="common">Bloodfluke planorb</name>
    <name type="synonym">Freshwater snail</name>
    <dbReference type="NCBI Taxonomy" id="112525"/>
    <lineage>
        <taxon>Eukaryota</taxon>
        <taxon>Metazoa</taxon>
        <taxon>Spiralia</taxon>
        <taxon>Lophotrochozoa</taxon>
        <taxon>Mollusca</taxon>
        <taxon>Gastropoda</taxon>
        <taxon>Heterobranchia</taxon>
        <taxon>Euthyneura</taxon>
        <taxon>Panpulmonata</taxon>
        <taxon>Hygrophila</taxon>
        <taxon>Lymnaeoidea</taxon>
        <taxon>Planorbidae</taxon>
        <taxon>Biomphalaria</taxon>
    </lineage>
</organism>
<keyword evidence="1" id="KW-1133">Transmembrane helix</keyword>
<evidence type="ECO:0000256" key="1">
    <source>
        <dbReference type="SAM" id="Phobius"/>
    </source>
</evidence>
<dbReference type="AlphaFoldDB" id="A0AAD8AQS1"/>